<evidence type="ECO:0000256" key="2">
    <source>
        <dbReference type="ARBA" id="ARBA00022857"/>
    </source>
</evidence>
<dbReference type="InterPro" id="IPR036291">
    <property type="entry name" value="NAD(P)-bd_dom_sf"/>
</dbReference>
<evidence type="ECO:0008006" key="6">
    <source>
        <dbReference type="Google" id="ProtNLM"/>
    </source>
</evidence>
<comment type="caution">
    <text evidence="4">The sequence shown here is derived from an EMBL/GenBank/DDBJ whole genome shotgun (WGS) entry which is preliminary data.</text>
</comment>
<name>A0AAV9Q4U6_9PEZI</name>
<dbReference type="EMBL" id="JAXLQG010000012">
    <property type="protein sequence ID" value="KAK5533993.1"/>
    <property type="molecule type" value="Genomic_DNA"/>
</dbReference>
<dbReference type="SUPFAM" id="SSF51735">
    <property type="entry name" value="NAD(P)-binding Rossmann-fold domains"/>
    <property type="match status" value="1"/>
</dbReference>
<keyword evidence="3" id="KW-0560">Oxidoreductase</keyword>
<dbReference type="Pfam" id="PF00106">
    <property type="entry name" value="adh_short"/>
    <property type="match status" value="1"/>
</dbReference>
<keyword evidence="5" id="KW-1185">Reference proteome</keyword>
<dbReference type="PANTHER" id="PTHR43544">
    <property type="entry name" value="SHORT-CHAIN DEHYDROGENASE/REDUCTASE"/>
    <property type="match status" value="1"/>
</dbReference>
<comment type="similarity">
    <text evidence="1">Belongs to the short-chain dehydrogenases/reductases (SDR) family.</text>
</comment>
<dbReference type="Gene3D" id="3.40.50.720">
    <property type="entry name" value="NAD(P)-binding Rossmann-like Domain"/>
    <property type="match status" value="1"/>
</dbReference>
<dbReference type="AlphaFoldDB" id="A0AAV9Q4U6"/>
<organism evidence="4 5">
    <name type="scientific">Vermiconidia calcicola</name>
    <dbReference type="NCBI Taxonomy" id="1690605"/>
    <lineage>
        <taxon>Eukaryota</taxon>
        <taxon>Fungi</taxon>
        <taxon>Dikarya</taxon>
        <taxon>Ascomycota</taxon>
        <taxon>Pezizomycotina</taxon>
        <taxon>Dothideomycetes</taxon>
        <taxon>Dothideomycetidae</taxon>
        <taxon>Mycosphaerellales</taxon>
        <taxon>Extremaceae</taxon>
        <taxon>Vermiconidia</taxon>
    </lineage>
</organism>
<keyword evidence="2" id="KW-0521">NADP</keyword>
<dbReference type="PRINTS" id="PR00081">
    <property type="entry name" value="GDHRDH"/>
</dbReference>
<dbReference type="PANTHER" id="PTHR43544:SF7">
    <property type="entry name" value="NADB-LER2"/>
    <property type="match status" value="1"/>
</dbReference>
<dbReference type="InterPro" id="IPR051468">
    <property type="entry name" value="Fungal_SecMetab_SDRs"/>
</dbReference>
<reference evidence="4 5" key="1">
    <citation type="submission" date="2023-06" db="EMBL/GenBank/DDBJ databases">
        <title>Black Yeasts Isolated from many extreme environments.</title>
        <authorList>
            <person name="Coleine C."/>
            <person name="Stajich J.E."/>
            <person name="Selbmann L."/>
        </authorList>
    </citation>
    <scope>NUCLEOTIDE SEQUENCE [LARGE SCALE GENOMIC DNA]</scope>
    <source>
        <strain evidence="4 5">CCFEE 5887</strain>
    </source>
</reference>
<evidence type="ECO:0000313" key="4">
    <source>
        <dbReference type="EMBL" id="KAK5533993.1"/>
    </source>
</evidence>
<evidence type="ECO:0000256" key="3">
    <source>
        <dbReference type="ARBA" id="ARBA00023002"/>
    </source>
</evidence>
<dbReference type="Proteomes" id="UP001345827">
    <property type="component" value="Unassembled WGS sequence"/>
</dbReference>
<accession>A0AAV9Q4U6</accession>
<protein>
    <recommendedName>
        <fullName evidence="6">NAD(P)-binding protein</fullName>
    </recommendedName>
</protein>
<dbReference type="GO" id="GO:0005737">
    <property type="term" value="C:cytoplasm"/>
    <property type="evidence" value="ECO:0007669"/>
    <property type="project" value="TreeGrafter"/>
</dbReference>
<dbReference type="GO" id="GO:0016491">
    <property type="term" value="F:oxidoreductase activity"/>
    <property type="evidence" value="ECO:0007669"/>
    <property type="project" value="UniProtKB-KW"/>
</dbReference>
<evidence type="ECO:0000313" key="5">
    <source>
        <dbReference type="Proteomes" id="UP001345827"/>
    </source>
</evidence>
<sequence length="230" mass="24948">MGRTIVITGANRGLGYELARQLSESAIVIGTARNPSDAQKLQALKNVRVVGMDVASEDSIKAAAEEIKKLAPDGIDELWNNAARNGVKGPVTDEIDSKEWLAEFQTNVIGQSIVTRLLLPLLRKSQDAKVVFMSSGCGSVTERTGDDTLVVYSCTKAALDMTVKYWHTALKKENIAVTAMDPGWVLTDMGGPEAQLEPEVSIKGMIKVVEELKCSSEPKLRTYDGSVHAW</sequence>
<dbReference type="InterPro" id="IPR002347">
    <property type="entry name" value="SDR_fam"/>
</dbReference>
<evidence type="ECO:0000256" key="1">
    <source>
        <dbReference type="ARBA" id="ARBA00006484"/>
    </source>
</evidence>
<proteinExistence type="inferred from homology"/>
<dbReference type="CDD" id="cd05325">
    <property type="entry name" value="carb_red_sniffer_like_SDR_c"/>
    <property type="match status" value="1"/>
</dbReference>
<gene>
    <name evidence="4" type="ORF">LTR25_006973</name>
</gene>